<dbReference type="InterPro" id="IPR001611">
    <property type="entry name" value="Leu-rich_rpt"/>
</dbReference>
<evidence type="ECO:0000313" key="13">
    <source>
        <dbReference type="Proteomes" id="UP000663891"/>
    </source>
</evidence>
<evidence type="ECO:0000259" key="10">
    <source>
        <dbReference type="PROSITE" id="PS50026"/>
    </source>
</evidence>
<keyword evidence="6 8" id="KW-1015">Disulfide bond</keyword>
<evidence type="ECO:0000256" key="8">
    <source>
        <dbReference type="PROSITE-ProRule" id="PRU00076"/>
    </source>
</evidence>
<dbReference type="GO" id="GO:0048471">
    <property type="term" value="C:perinuclear region of cytoplasm"/>
    <property type="evidence" value="ECO:0007669"/>
    <property type="project" value="TreeGrafter"/>
</dbReference>
<dbReference type="Gene3D" id="3.90.176.10">
    <property type="entry name" value="Toxin ADP-ribosyltransferase, Chain A, domain 1"/>
    <property type="match status" value="1"/>
</dbReference>
<dbReference type="EC" id="2.4.2.31" evidence="9"/>
<dbReference type="PROSITE" id="PS50948">
    <property type="entry name" value="PAN"/>
    <property type="match status" value="2"/>
</dbReference>
<dbReference type="Pfam" id="PF00024">
    <property type="entry name" value="PAN_1"/>
    <property type="match status" value="1"/>
</dbReference>
<keyword evidence="9" id="KW-0521">NADP</keyword>
<proteinExistence type="inferred from homology"/>
<dbReference type="PROSITE" id="PS00022">
    <property type="entry name" value="EGF_1"/>
    <property type="match status" value="2"/>
</dbReference>
<feature type="domain" description="Apple" evidence="11">
    <location>
        <begin position="358"/>
        <end position="430"/>
    </location>
</feature>
<dbReference type="Proteomes" id="UP000663891">
    <property type="component" value="Unassembled WGS sequence"/>
</dbReference>
<comment type="caution">
    <text evidence="12">The sequence shown here is derived from an EMBL/GenBank/DDBJ whole genome shotgun (WGS) entry which is preliminary data.</text>
</comment>
<protein>
    <recommendedName>
        <fullName evidence="9">NAD(P)(+)--arginine ADP-ribosyltransferase</fullName>
        <ecNumber evidence="9">2.4.2.31</ecNumber>
    </recommendedName>
    <alternativeName>
        <fullName evidence="9">Mono(ADP-ribosyl)transferase</fullName>
    </alternativeName>
</protein>
<dbReference type="GO" id="GO:0005634">
    <property type="term" value="C:nucleus"/>
    <property type="evidence" value="ECO:0007669"/>
    <property type="project" value="TreeGrafter"/>
</dbReference>
<evidence type="ECO:0000256" key="4">
    <source>
        <dbReference type="ARBA" id="ARBA00022695"/>
    </source>
</evidence>
<dbReference type="InterPro" id="IPR003609">
    <property type="entry name" value="Pan_app"/>
</dbReference>
<feature type="domain" description="EGF-like" evidence="10">
    <location>
        <begin position="221"/>
        <end position="262"/>
    </location>
</feature>
<reference evidence="12" key="1">
    <citation type="submission" date="2021-02" db="EMBL/GenBank/DDBJ databases">
        <authorList>
            <person name="Nowell W R."/>
        </authorList>
    </citation>
    <scope>NUCLEOTIDE SEQUENCE</scope>
</reference>
<evidence type="ECO:0000256" key="1">
    <source>
        <dbReference type="ARBA" id="ARBA00009558"/>
    </source>
</evidence>
<dbReference type="GO" id="GO:0106274">
    <property type="term" value="F:NAD+-protein-arginine ADP-ribosyltransferase activity"/>
    <property type="evidence" value="ECO:0007669"/>
    <property type="project" value="UniProtKB-EC"/>
</dbReference>
<evidence type="ECO:0000256" key="5">
    <source>
        <dbReference type="ARBA" id="ARBA00022737"/>
    </source>
</evidence>
<dbReference type="Pfam" id="PF01129">
    <property type="entry name" value="ART"/>
    <property type="match status" value="1"/>
</dbReference>
<dbReference type="PROSITE" id="PS51996">
    <property type="entry name" value="TR_MART"/>
    <property type="match status" value="1"/>
</dbReference>
<evidence type="ECO:0000259" key="11">
    <source>
        <dbReference type="PROSITE" id="PS50948"/>
    </source>
</evidence>
<dbReference type="SUPFAM" id="SSF52047">
    <property type="entry name" value="RNI-like"/>
    <property type="match status" value="1"/>
</dbReference>
<dbReference type="InterPro" id="IPR036055">
    <property type="entry name" value="LDL_receptor-like_sf"/>
</dbReference>
<feature type="disulfide bond" evidence="8">
    <location>
        <begin position="252"/>
        <end position="261"/>
    </location>
</feature>
<dbReference type="PANTHER" id="PTHR24113:SF15">
    <property type="entry name" value="NACHT DOMAIN-CONTAINING PROTEIN"/>
    <property type="match status" value="1"/>
</dbReference>
<dbReference type="PANTHER" id="PTHR24113">
    <property type="entry name" value="RAN GTPASE-ACTIVATING PROTEIN 1"/>
    <property type="match status" value="1"/>
</dbReference>
<organism evidence="12 13">
    <name type="scientific">Adineta steineri</name>
    <dbReference type="NCBI Taxonomy" id="433720"/>
    <lineage>
        <taxon>Eukaryota</taxon>
        <taxon>Metazoa</taxon>
        <taxon>Spiralia</taxon>
        <taxon>Gnathifera</taxon>
        <taxon>Rotifera</taxon>
        <taxon>Eurotatoria</taxon>
        <taxon>Bdelloidea</taxon>
        <taxon>Adinetida</taxon>
        <taxon>Adinetidae</taxon>
        <taxon>Adineta</taxon>
    </lineage>
</organism>
<dbReference type="Gene3D" id="4.10.400.10">
    <property type="entry name" value="Low-density Lipoprotein Receptor"/>
    <property type="match status" value="1"/>
</dbReference>
<feature type="domain" description="EGF-like" evidence="10">
    <location>
        <begin position="177"/>
        <end position="219"/>
    </location>
</feature>
<dbReference type="AlphaFoldDB" id="A0A814F794"/>
<dbReference type="Gene3D" id="2.10.25.10">
    <property type="entry name" value="Laminin"/>
    <property type="match status" value="1"/>
</dbReference>
<dbReference type="SUPFAM" id="SSF57196">
    <property type="entry name" value="EGF/Laminin"/>
    <property type="match status" value="1"/>
</dbReference>
<evidence type="ECO:0000256" key="9">
    <source>
        <dbReference type="RuleBase" id="RU361228"/>
    </source>
</evidence>
<dbReference type="Gene3D" id="3.80.10.10">
    <property type="entry name" value="Ribonuclease Inhibitor"/>
    <property type="match status" value="1"/>
</dbReference>
<evidence type="ECO:0000256" key="2">
    <source>
        <dbReference type="ARBA" id="ARBA00022676"/>
    </source>
</evidence>
<dbReference type="PROSITE" id="PS50026">
    <property type="entry name" value="EGF_3"/>
    <property type="match status" value="2"/>
</dbReference>
<dbReference type="InterPro" id="IPR000177">
    <property type="entry name" value="Apple"/>
</dbReference>
<evidence type="ECO:0000256" key="6">
    <source>
        <dbReference type="ARBA" id="ARBA00023157"/>
    </source>
</evidence>
<dbReference type="SUPFAM" id="SSF56399">
    <property type="entry name" value="ADP-ribosylation"/>
    <property type="match status" value="1"/>
</dbReference>
<keyword evidence="2 9" id="KW-0328">Glycosyltransferase</keyword>
<feature type="disulfide bond" evidence="8">
    <location>
        <begin position="181"/>
        <end position="191"/>
    </location>
</feature>
<name>A0A814F794_9BILA</name>
<evidence type="ECO:0000313" key="12">
    <source>
        <dbReference type="EMBL" id="CAF0977494.1"/>
    </source>
</evidence>
<dbReference type="InterPro" id="IPR000768">
    <property type="entry name" value="ART"/>
</dbReference>
<dbReference type="InterPro" id="IPR000742">
    <property type="entry name" value="EGF"/>
</dbReference>
<comment type="similarity">
    <text evidence="1 9">Belongs to the Arg-specific ADP-ribosyltransferase family.</text>
</comment>
<comment type="caution">
    <text evidence="8">Lacks conserved residue(s) required for the propagation of feature annotation.</text>
</comment>
<feature type="domain" description="Apple" evidence="11">
    <location>
        <begin position="434"/>
        <end position="507"/>
    </location>
</feature>
<evidence type="ECO:0000256" key="3">
    <source>
        <dbReference type="ARBA" id="ARBA00022679"/>
    </source>
</evidence>
<keyword evidence="3 9" id="KW-0808">Transferase</keyword>
<gene>
    <name evidence="12" type="ORF">VCS650_LOCUS13480</name>
</gene>
<keyword evidence="9" id="KW-0520">NAD</keyword>
<dbReference type="GO" id="GO:0005829">
    <property type="term" value="C:cytosol"/>
    <property type="evidence" value="ECO:0007669"/>
    <property type="project" value="TreeGrafter"/>
</dbReference>
<dbReference type="Pfam" id="PF14295">
    <property type="entry name" value="PAN_4"/>
    <property type="match status" value="1"/>
</dbReference>
<dbReference type="OrthoDB" id="6051224at2759"/>
<dbReference type="GO" id="GO:0005576">
    <property type="term" value="C:extracellular region"/>
    <property type="evidence" value="ECO:0007669"/>
    <property type="project" value="InterPro"/>
</dbReference>
<sequence>MILPWLFHFYEWNRTWTDPTPDGFMIYGSIKCRGYSIASKNPSWLRYGSDIPATRNIESEFCLDFHPPDSLTKTESALQYPVNCWNDTRTFNNRSYGFYDICTGTQECISQYRIKDGHRDCADGQDENFQVVKQTNYCFNLREHRFQCSAEEMNCLATSSLGRINSHCYTDVNCTVYEQKCSSYCSSDSICRPGQRGLIKNPDNPLCICSLDYFGPSCHIRNEACKSDPCGLNGTCHLTNDLTGDKPIFCQCSKQFYGDRCQYEKVPVAIDVNMTLTPSVSVVQFYDPGQLLWSILKLRHQMITTGLPLTIRYYNDQEKAPFLSLLKTYEGFSDPQYYVLYVQWNSTLINLTSTPQLCPNAISLLRRNSSLIAQIFVRSNILCAAECINNPNCRTTTYNKLNQSCLMYTELSTIGQLISNNNTIIFESQVPRSCANWTVQSNVDYPGGDIAELVGLTLNECRQWCNLTVNCVGFSYSNVDNPCQLNLNIESINGYEQEQLLSLEEACQPLHNILGTELQLYVTIAKLNSKEPKHELTQDESASIYLYTMEWNQPENSLHVLLNQALVAIDRKQLQYWSKYLKLFFTALFKLPYAEYDTVWRGVPKDVTEYYREGDEITWWSLTSTTSSFNILQSPMYLGREKVQTIFQIKTRNGKSIREHSHLESEEEILLLPGIVLKVMGASKQGDGIHVIHLHEFPLYKDQEMNETSSSISDNQLGEYRNPQLEQIIRLSEPPAALGMESMNLNDRDMEIVARLGIVEKERMGLNLSHNGITSVGASLLAQSFYNMKYIGELKLCGNRLLDSGVQCIAKGLSNKELGLIGLYLDSVGMTDASCEYLVEAVRINGRMRFLNLFHNKISDCGVQALMKIPDFNHRGSAPSLSLSGNKLITDASVDRICSAMLANPYFHQIHLSNCSLSMASAERLQSAAQQRGAFTLYV</sequence>
<keyword evidence="4" id="KW-0548">Nucleotidyltransferase</keyword>
<dbReference type="SUPFAM" id="SSF57414">
    <property type="entry name" value="Hairpin loop containing domain-like"/>
    <property type="match status" value="1"/>
</dbReference>
<dbReference type="SMART" id="SM00223">
    <property type="entry name" value="APPLE"/>
    <property type="match status" value="1"/>
</dbReference>
<keyword evidence="5" id="KW-0677">Repeat</keyword>
<keyword evidence="8" id="KW-0245">EGF-like domain</keyword>
<comment type="catalytic activity">
    <reaction evidence="7 9">
        <text>L-arginyl-[protein] + NAD(+) = N(omega)-(ADP-D-ribosyl)-L-arginyl-[protein] + nicotinamide + H(+)</text>
        <dbReference type="Rhea" id="RHEA:19149"/>
        <dbReference type="Rhea" id="RHEA-COMP:10532"/>
        <dbReference type="Rhea" id="RHEA-COMP:15087"/>
        <dbReference type="ChEBI" id="CHEBI:15378"/>
        <dbReference type="ChEBI" id="CHEBI:17154"/>
        <dbReference type="ChEBI" id="CHEBI:29965"/>
        <dbReference type="ChEBI" id="CHEBI:57540"/>
        <dbReference type="ChEBI" id="CHEBI:142554"/>
        <dbReference type="EC" id="2.4.2.31"/>
    </reaction>
</comment>
<dbReference type="SMART" id="SM00181">
    <property type="entry name" value="EGF"/>
    <property type="match status" value="2"/>
</dbReference>
<dbReference type="InterPro" id="IPR027038">
    <property type="entry name" value="RanGap"/>
</dbReference>
<dbReference type="GO" id="GO:0031267">
    <property type="term" value="F:small GTPase binding"/>
    <property type="evidence" value="ECO:0007669"/>
    <property type="project" value="TreeGrafter"/>
</dbReference>
<dbReference type="GO" id="GO:0006508">
    <property type="term" value="P:proteolysis"/>
    <property type="evidence" value="ECO:0007669"/>
    <property type="project" value="InterPro"/>
</dbReference>
<feature type="disulfide bond" evidence="8">
    <location>
        <begin position="209"/>
        <end position="218"/>
    </location>
</feature>
<dbReference type="InterPro" id="IPR032675">
    <property type="entry name" value="LRR_dom_sf"/>
</dbReference>
<dbReference type="Pfam" id="PF13516">
    <property type="entry name" value="LRR_6"/>
    <property type="match status" value="2"/>
</dbReference>
<dbReference type="Gene3D" id="3.50.4.10">
    <property type="entry name" value="Hepatocyte Growth Factor"/>
    <property type="match status" value="1"/>
</dbReference>
<dbReference type="EMBL" id="CAJNON010000108">
    <property type="protein sequence ID" value="CAF0977494.1"/>
    <property type="molecule type" value="Genomic_DNA"/>
</dbReference>
<dbReference type="GO" id="GO:0006913">
    <property type="term" value="P:nucleocytoplasmic transport"/>
    <property type="evidence" value="ECO:0007669"/>
    <property type="project" value="TreeGrafter"/>
</dbReference>
<dbReference type="GO" id="GO:0016779">
    <property type="term" value="F:nucleotidyltransferase activity"/>
    <property type="evidence" value="ECO:0007669"/>
    <property type="project" value="UniProtKB-KW"/>
</dbReference>
<evidence type="ECO:0000256" key="7">
    <source>
        <dbReference type="ARBA" id="ARBA00047597"/>
    </source>
</evidence>
<accession>A0A814F794</accession>
<dbReference type="GO" id="GO:0005096">
    <property type="term" value="F:GTPase activator activity"/>
    <property type="evidence" value="ECO:0007669"/>
    <property type="project" value="InterPro"/>
</dbReference>